<sequence length="135" mass="15061">MSSEINGNQALKNLINIITFNVRATQTVDVGIVPWVNIGKANEEILNLIDADEIVITEHDITVSVDYPLSKPTSFHLFSSIGFSRKLLLIEIREKFITISKNDEEVFDVAELDLVALDVYKTDGGKIEITLDIDV</sequence>
<name>A0A3N0BXZ4_9SPHI</name>
<reference evidence="1 2" key="1">
    <citation type="submission" date="2018-10" db="EMBL/GenBank/DDBJ databases">
        <title>Genome sequencing of Pedobacter jejuensis TNB23.</title>
        <authorList>
            <person name="Cho Y.-J."/>
            <person name="Cho A."/>
            <person name="Kim O.-S."/>
        </authorList>
    </citation>
    <scope>NUCLEOTIDE SEQUENCE [LARGE SCALE GENOMIC DNA]</scope>
    <source>
        <strain evidence="1 2">TNB23</strain>
    </source>
</reference>
<proteinExistence type="predicted"/>
<protein>
    <submittedName>
        <fullName evidence="1">Uncharacterized protein</fullName>
    </submittedName>
</protein>
<accession>A0A3N0BXZ4</accession>
<keyword evidence="2" id="KW-1185">Reference proteome</keyword>
<evidence type="ECO:0000313" key="1">
    <source>
        <dbReference type="EMBL" id="RNL54492.1"/>
    </source>
</evidence>
<dbReference type="EMBL" id="RBEE01000011">
    <property type="protein sequence ID" value="RNL54492.1"/>
    <property type="molecule type" value="Genomic_DNA"/>
</dbReference>
<dbReference type="OrthoDB" id="1161469at2"/>
<gene>
    <name evidence="1" type="ORF">D7004_06765</name>
</gene>
<dbReference type="RefSeq" id="WP_123205118.1">
    <property type="nucleotide sequence ID" value="NZ_RBEE01000011.1"/>
</dbReference>
<comment type="caution">
    <text evidence="1">The sequence shown here is derived from an EMBL/GenBank/DDBJ whole genome shotgun (WGS) entry which is preliminary data.</text>
</comment>
<organism evidence="1 2">
    <name type="scientific">Pedobacter jejuensis</name>
    <dbReference type="NCBI Taxonomy" id="1268550"/>
    <lineage>
        <taxon>Bacteria</taxon>
        <taxon>Pseudomonadati</taxon>
        <taxon>Bacteroidota</taxon>
        <taxon>Sphingobacteriia</taxon>
        <taxon>Sphingobacteriales</taxon>
        <taxon>Sphingobacteriaceae</taxon>
        <taxon>Pedobacter</taxon>
    </lineage>
</organism>
<dbReference type="AlphaFoldDB" id="A0A3N0BXZ4"/>
<dbReference type="Proteomes" id="UP000274046">
    <property type="component" value="Unassembled WGS sequence"/>
</dbReference>
<evidence type="ECO:0000313" key="2">
    <source>
        <dbReference type="Proteomes" id="UP000274046"/>
    </source>
</evidence>